<evidence type="ECO:0000259" key="2">
    <source>
        <dbReference type="Pfam" id="PF00857"/>
    </source>
</evidence>
<dbReference type="SUPFAM" id="SSF52499">
    <property type="entry name" value="Isochorismatase-like hydrolases"/>
    <property type="match status" value="1"/>
</dbReference>
<dbReference type="EMBL" id="CP067018">
    <property type="protein sequence ID" value="QQN58840.1"/>
    <property type="molecule type" value="Genomic_DNA"/>
</dbReference>
<evidence type="ECO:0000313" key="3">
    <source>
        <dbReference type="EMBL" id="QQN58840.1"/>
    </source>
</evidence>
<gene>
    <name evidence="3" type="ORF">I6H88_20845</name>
</gene>
<feature type="domain" description="Isochorismatase-like" evidence="2">
    <location>
        <begin position="33"/>
        <end position="184"/>
    </location>
</feature>
<dbReference type="PANTHER" id="PTHR43559">
    <property type="entry name" value="HYDROLASE YCAC-RELATED"/>
    <property type="match status" value="1"/>
</dbReference>
<evidence type="ECO:0000313" key="4">
    <source>
        <dbReference type="Proteomes" id="UP000595426"/>
    </source>
</evidence>
<dbReference type="InterPro" id="IPR000868">
    <property type="entry name" value="Isochorismatase-like_dom"/>
</dbReference>
<evidence type="ECO:0000256" key="1">
    <source>
        <dbReference type="SAM" id="SignalP"/>
    </source>
</evidence>
<reference evidence="3 4" key="1">
    <citation type="submission" date="2020-12" db="EMBL/GenBank/DDBJ databases">
        <title>FDA dAtabase for Regulatory Grade micrObial Sequences (FDA-ARGOS): Supporting development and validation of Infectious Disease Dx tests.</title>
        <authorList>
            <person name="Kerrigan L."/>
            <person name="Long C."/>
            <person name="Tallon L."/>
            <person name="Sadzewicz L."/>
            <person name="Zhao X."/>
            <person name="Boylan J."/>
            <person name="Ott S."/>
            <person name="Bowen H."/>
            <person name="Vavikolanu K."/>
            <person name="Mehta A."/>
            <person name="Aluvathingal J."/>
            <person name="Nadendla S."/>
            <person name="Yan Y."/>
            <person name="Sichtig H."/>
        </authorList>
    </citation>
    <scope>NUCLEOTIDE SEQUENCE [LARGE SCALE GENOMIC DNA]</scope>
    <source>
        <strain evidence="3 4">FDAARGOS_1031</strain>
    </source>
</reference>
<dbReference type="OrthoDB" id="9789777at2"/>
<name>A0A7T7ZYQ5_9FLAO</name>
<protein>
    <submittedName>
        <fullName evidence="3">Hydrolase</fullName>
    </submittedName>
</protein>
<dbReference type="Proteomes" id="UP000595426">
    <property type="component" value="Chromosome"/>
</dbReference>
<sequence>MKKTILSFVLGLISLSVSAQKPSPALLTPTNHALVLIDHESQMAFATKSITTEELRNNVALTAGASKIFNVPTVVTTVAEKSFSGPVFPEISEFYPEPYIDRTTMNTWEDVNAYKAITGKGKKKLVFAGLWTSVCIVGPVLSAINDGYDVYVVTDASGDVSKEAHDQAVTRMVQAGAHPVTATQYILELQRDWARQGTYKAVTDLVKRYGGAYGLGMQYAHDMLKH</sequence>
<dbReference type="KEGG" id="egm:AYC65_09820"/>
<proteinExistence type="predicted"/>
<dbReference type="InterPro" id="IPR036380">
    <property type="entry name" value="Isochorismatase-like_sf"/>
</dbReference>
<dbReference type="AlphaFoldDB" id="A0A7T7ZYQ5"/>
<keyword evidence="3" id="KW-0378">Hydrolase</keyword>
<dbReference type="RefSeq" id="WP_034870553.1">
    <property type="nucleotide sequence ID" value="NZ_CBCSDR010000001.1"/>
</dbReference>
<dbReference type="CDD" id="cd01012">
    <property type="entry name" value="YcaC_related"/>
    <property type="match status" value="1"/>
</dbReference>
<keyword evidence="4" id="KW-1185">Reference proteome</keyword>
<dbReference type="GeneID" id="93133205"/>
<dbReference type="Pfam" id="PF00857">
    <property type="entry name" value="Isochorismatase"/>
    <property type="match status" value="1"/>
</dbReference>
<keyword evidence="1" id="KW-0732">Signal</keyword>
<organism evidence="3 4">
    <name type="scientific">Elizabethkingia bruuniana</name>
    <dbReference type="NCBI Taxonomy" id="1756149"/>
    <lineage>
        <taxon>Bacteria</taxon>
        <taxon>Pseudomonadati</taxon>
        <taxon>Bacteroidota</taxon>
        <taxon>Flavobacteriia</taxon>
        <taxon>Flavobacteriales</taxon>
        <taxon>Weeksellaceae</taxon>
        <taxon>Elizabethkingia</taxon>
    </lineage>
</organism>
<accession>A0A7T7ZYQ5</accession>
<dbReference type="PANTHER" id="PTHR43559:SF1">
    <property type="entry name" value="HYDROLASE"/>
    <property type="match status" value="1"/>
</dbReference>
<feature type="signal peptide" evidence="1">
    <location>
        <begin position="1"/>
        <end position="19"/>
    </location>
</feature>
<dbReference type="GO" id="GO:0016787">
    <property type="term" value="F:hydrolase activity"/>
    <property type="evidence" value="ECO:0007669"/>
    <property type="project" value="UniProtKB-KW"/>
</dbReference>
<dbReference type="InterPro" id="IPR053152">
    <property type="entry name" value="Hydrolase_YcaC-like"/>
</dbReference>
<feature type="chain" id="PRO_5032621030" evidence="1">
    <location>
        <begin position="20"/>
        <end position="226"/>
    </location>
</feature>
<dbReference type="Gene3D" id="3.40.50.850">
    <property type="entry name" value="Isochorismatase-like"/>
    <property type="match status" value="1"/>
</dbReference>